<sequence length="425" mass="43958">MFHDDARALLRRMFDAAIAAAQPSRTLSLHLPPPPASPRGRTVVIGAGKASAAMARAFEDAWAGPLEGLVVTRYGYAVPCDRIDIVEAAHPVPDAAGLDAARRMLELVSGLTEDDLVVSLISGGGSSLLPLPLNGLSLADKQAVNRALLDSGATITEMNCVRRHLSAIKGGRLALACHPARVHNLLISDVPGDDPIDIASGPTVPDPTTRAEAIDIVRRYGIAVPDGVMAALASDAAETVKPGDTRLPPIDTTLIATPRMALEAAADVARHAGLAVHVLGDAIEGEARDVGKVLGAIARHVAETGEPFTTPCVLLSGGETTVTVREAGRGGRNVEFLLSLALTLRGMPGVYALAGDTDGVDGKEEIAGAVVAPDTLERARQQGLRARDALANNDGHGFFGALGDAVITGPTLTNVNDFRAILIAP</sequence>
<name>A0A316ER87_9BURK</name>
<comment type="caution">
    <text evidence="3">The sequence shown here is derived from an EMBL/GenBank/DDBJ whole genome shotgun (WGS) entry which is preliminary data.</text>
</comment>
<dbReference type="InterPro" id="IPR038614">
    <property type="entry name" value="GK_N_sf"/>
</dbReference>
<feature type="domain" description="MOFRL" evidence="1">
    <location>
        <begin position="312"/>
        <end position="417"/>
    </location>
</feature>
<dbReference type="RefSeq" id="WP_109584505.1">
    <property type="nucleotide sequence ID" value="NZ_JACBYU010000005.1"/>
</dbReference>
<dbReference type="PANTHER" id="PTHR12227">
    <property type="entry name" value="GLYCERATE KINASE"/>
    <property type="match status" value="1"/>
</dbReference>
<proteinExistence type="predicted"/>
<dbReference type="Gene3D" id="3.40.1480.10">
    <property type="entry name" value="MOFRL domain"/>
    <property type="match status" value="1"/>
</dbReference>
<dbReference type="Proteomes" id="UP000245754">
    <property type="component" value="Unassembled WGS sequence"/>
</dbReference>
<evidence type="ECO:0000259" key="2">
    <source>
        <dbReference type="Pfam" id="PF13660"/>
    </source>
</evidence>
<dbReference type="InterPro" id="IPR039760">
    <property type="entry name" value="MOFRL_protein"/>
</dbReference>
<protein>
    <submittedName>
        <fullName evidence="3">Hydroxypyruvate reductase</fullName>
    </submittedName>
</protein>
<dbReference type="PANTHER" id="PTHR12227:SF0">
    <property type="entry name" value="GLYCERATE KINASE"/>
    <property type="match status" value="1"/>
</dbReference>
<dbReference type="GO" id="GO:0005737">
    <property type="term" value="C:cytoplasm"/>
    <property type="evidence" value="ECO:0007669"/>
    <property type="project" value="TreeGrafter"/>
</dbReference>
<feature type="domain" description="MOFRL-associated" evidence="2">
    <location>
        <begin position="10"/>
        <end position="232"/>
    </location>
</feature>
<gene>
    <name evidence="3" type="ORF">C7419_10457</name>
</gene>
<dbReference type="InterPro" id="IPR025286">
    <property type="entry name" value="MOFRL_assoc_dom"/>
</dbReference>
<keyword evidence="4" id="KW-1185">Reference proteome</keyword>
<dbReference type="Pfam" id="PF13660">
    <property type="entry name" value="DUF4147"/>
    <property type="match status" value="1"/>
</dbReference>
<reference evidence="3 4" key="1">
    <citation type="submission" date="2018-05" db="EMBL/GenBank/DDBJ databases">
        <title>Genomic Encyclopedia of Type Strains, Phase IV (KMG-V): Genome sequencing to study the core and pangenomes of soil and plant-associated prokaryotes.</title>
        <authorList>
            <person name="Whitman W."/>
        </authorList>
    </citation>
    <scope>NUCLEOTIDE SEQUENCE [LARGE SCALE GENOMIC DNA]</scope>
    <source>
        <strain evidence="3 4">SLV-132</strain>
    </source>
</reference>
<organism evidence="3 4">
    <name type="scientific">Cupriavidus plantarum</name>
    <dbReference type="NCBI Taxonomy" id="942865"/>
    <lineage>
        <taxon>Bacteria</taxon>
        <taxon>Pseudomonadati</taxon>
        <taxon>Pseudomonadota</taxon>
        <taxon>Betaproteobacteria</taxon>
        <taxon>Burkholderiales</taxon>
        <taxon>Burkholderiaceae</taxon>
        <taxon>Cupriavidus</taxon>
    </lineage>
</organism>
<dbReference type="Gene3D" id="3.40.50.10180">
    <property type="entry name" value="Glycerate kinase, MOFRL-like N-terminal domain"/>
    <property type="match status" value="1"/>
</dbReference>
<dbReference type="GO" id="GO:0008887">
    <property type="term" value="F:glycerate kinase activity"/>
    <property type="evidence" value="ECO:0007669"/>
    <property type="project" value="InterPro"/>
</dbReference>
<dbReference type="AlphaFoldDB" id="A0A316ER87"/>
<dbReference type="InterPro" id="IPR037035">
    <property type="entry name" value="GK-like_C_sf"/>
</dbReference>
<evidence type="ECO:0000313" key="3">
    <source>
        <dbReference type="EMBL" id="PWK33384.1"/>
    </source>
</evidence>
<keyword evidence="3" id="KW-0670">Pyruvate</keyword>
<evidence type="ECO:0000259" key="1">
    <source>
        <dbReference type="Pfam" id="PF05161"/>
    </source>
</evidence>
<dbReference type="SUPFAM" id="SSF82544">
    <property type="entry name" value="GckA/TtuD-like"/>
    <property type="match status" value="1"/>
</dbReference>
<evidence type="ECO:0000313" key="4">
    <source>
        <dbReference type="Proteomes" id="UP000245754"/>
    </source>
</evidence>
<dbReference type="FunFam" id="3.40.1480.10:FF:000002">
    <property type="entry name" value="Glycerate kinase"/>
    <property type="match status" value="1"/>
</dbReference>
<dbReference type="Pfam" id="PF05161">
    <property type="entry name" value="MOFRL"/>
    <property type="match status" value="1"/>
</dbReference>
<dbReference type="EMBL" id="QGGT01000004">
    <property type="protein sequence ID" value="PWK33384.1"/>
    <property type="molecule type" value="Genomic_DNA"/>
</dbReference>
<dbReference type="InterPro" id="IPR007835">
    <property type="entry name" value="MOFRL"/>
</dbReference>
<accession>A0A316ER87</accession>